<dbReference type="InParanoid" id="G3HP41"/>
<evidence type="ECO:0000313" key="3">
    <source>
        <dbReference type="Proteomes" id="UP000001075"/>
    </source>
</evidence>
<gene>
    <name evidence="2" type="ORF">I79_012545</name>
</gene>
<reference evidence="3" key="1">
    <citation type="journal article" date="2011" name="Nat. Biotechnol.">
        <title>The genomic sequence of the Chinese hamster ovary (CHO)-K1 cell line.</title>
        <authorList>
            <person name="Xu X."/>
            <person name="Nagarajan H."/>
            <person name="Lewis N.E."/>
            <person name="Pan S."/>
            <person name="Cai Z."/>
            <person name="Liu X."/>
            <person name="Chen W."/>
            <person name="Xie M."/>
            <person name="Wang W."/>
            <person name="Hammond S."/>
            <person name="Andersen M.R."/>
            <person name="Neff N."/>
            <person name="Passarelli B."/>
            <person name="Koh W."/>
            <person name="Fan H.C."/>
            <person name="Wang J."/>
            <person name="Gui Y."/>
            <person name="Lee K.H."/>
            <person name="Betenbaugh M.J."/>
            <person name="Quake S.R."/>
            <person name="Famili I."/>
            <person name="Palsson B.O."/>
            <person name="Wang J."/>
        </authorList>
    </citation>
    <scope>NUCLEOTIDE SEQUENCE [LARGE SCALE GENOMIC DNA]</scope>
    <source>
        <strain evidence="3">CHO K1 cell line</strain>
    </source>
</reference>
<sequence length="66" mass="7777">MSWRFQLNILTFLDIWVMDHIWLLPADMGRRGVGVRSRWAPAHREVWVKKHLVNCHPGGQPQESLC</sequence>
<evidence type="ECO:0000256" key="1">
    <source>
        <dbReference type="SAM" id="SignalP"/>
    </source>
</evidence>
<accession>G3HP41</accession>
<dbReference type="AlphaFoldDB" id="G3HP41"/>
<dbReference type="EMBL" id="JH000565">
    <property type="protein sequence ID" value="EGW11275.1"/>
    <property type="molecule type" value="Genomic_DNA"/>
</dbReference>
<evidence type="ECO:0000313" key="2">
    <source>
        <dbReference type="EMBL" id="EGW11275.1"/>
    </source>
</evidence>
<feature type="chain" id="PRO_5003444688" evidence="1">
    <location>
        <begin position="19"/>
        <end position="66"/>
    </location>
</feature>
<name>G3HP41_CRIGR</name>
<keyword evidence="1" id="KW-0732">Signal</keyword>
<proteinExistence type="predicted"/>
<protein>
    <submittedName>
        <fullName evidence="2">Uncharacterized protein</fullName>
    </submittedName>
</protein>
<feature type="signal peptide" evidence="1">
    <location>
        <begin position="1"/>
        <end position="18"/>
    </location>
</feature>
<dbReference type="Proteomes" id="UP000001075">
    <property type="component" value="Unassembled WGS sequence"/>
</dbReference>
<organism evidence="2 3">
    <name type="scientific">Cricetulus griseus</name>
    <name type="common">Chinese hamster</name>
    <name type="synonym">Cricetulus barabensis griseus</name>
    <dbReference type="NCBI Taxonomy" id="10029"/>
    <lineage>
        <taxon>Eukaryota</taxon>
        <taxon>Metazoa</taxon>
        <taxon>Chordata</taxon>
        <taxon>Craniata</taxon>
        <taxon>Vertebrata</taxon>
        <taxon>Euteleostomi</taxon>
        <taxon>Mammalia</taxon>
        <taxon>Eutheria</taxon>
        <taxon>Euarchontoglires</taxon>
        <taxon>Glires</taxon>
        <taxon>Rodentia</taxon>
        <taxon>Myomorpha</taxon>
        <taxon>Muroidea</taxon>
        <taxon>Cricetidae</taxon>
        <taxon>Cricetinae</taxon>
        <taxon>Cricetulus</taxon>
    </lineage>
</organism>